<dbReference type="OrthoDB" id="4215474at2759"/>
<dbReference type="AlphaFoldDB" id="X6P6T8"/>
<name>X6P6T8_RETFI</name>
<organism evidence="4 5">
    <name type="scientific">Reticulomyxa filosa</name>
    <dbReference type="NCBI Taxonomy" id="46433"/>
    <lineage>
        <taxon>Eukaryota</taxon>
        <taxon>Sar</taxon>
        <taxon>Rhizaria</taxon>
        <taxon>Retaria</taxon>
        <taxon>Foraminifera</taxon>
        <taxon>Monothalamids</taxon>
        <taxon>Reticulomyxidae</taxon>
        <taxon>Reticulomyxa</taxon>
    </lineage>
</organism>
<dbReference type="PANTHER" id="PTHR43226">
    <property type="entry name" value="XAA-PRO AMINOPEPTIDASE 3"/>
    <property type="match status" value="1"/>
</dbReference>
<dbReference type="GO" id="GO:0006508">
    <property type="term" value="P:proteolysis"/>
    <property type="evidence" value="ECO:0007669"/>
    <property type="project" value="TreeGrafter"/>
</dbReference>
<dbReference type="Gene3D" id="3.90.230.10">
    <property type="entry name" value="Creatinase/methionine aminopeptidase superfamily"/>
    <property type="match status" value="1"/>
</dbReference>
<comment type="similarity">
    <text evidence="1">Belongs to the peptidase M24B family.</text>
</comment>
<evidence type="ECO:0000256" key="3">
    <source>
        <dbReference type="ARBA" id="ARBA00022801"/>
    </source>
</evidence>
<dbReference type="PANTHER" id="PTHR43226:SF4">
    <property type="entry name" value="XAA-PRO AMINOPEPTIDASE 3"/>
    <property type="match status" value="1"/>
</dbReference>
<sequence length="117" mass="13381">MCIALEPAIYLSDHELIPPPFRNIGIRIEDDILITENEPELLTKKLPRTCDEIEAVMVCYVYDLDTKTKPSLQFFSFVCCVVPKAENKDKMARVKPLYLLHTNDSAETTTECADTVW</sequence>
<accession>X6P6T8</accession>
<dbReference type="Proteomes" id="UP000023152">
    <property type="component" value="Unassembled WGS sequence"/>
</dbReference>
<gene>
    <name evidence="4" type="ORF">RFI_02835</name>
</gene>
<dbReference type="GO" id="GO:0004177">
    <property type="term" value="F:aminopeptidase activity"/>
    <property type="evidence" value="ECO:0007669"/>
    <property type="project" value="UniProtKB-KW"/>
</dbReference>
<dbReference type="EMBL" id="ASPP01002727">
    <property type="protein sequence ID" value="ETO34260.1"/>
    <property type="molecule type" value="Genomic_DNA"/>
</dbReference>
<comment type="caution">
    <text evidence="4">The sequence shown here is derived from an EMBL/GenBank/DDBJ whole genome shotgun (WGS) entry which is preliminary data.</text>
</comment>
<dbReference type="SUPFAM" id="SSF55920">
    <property type="entry name" value="Creatinase/aminopeptidase"/>
    <property type="match status" value="1"/>
</dbReference>
<dbReference type="GO" id="GO:0046872">
    <property type="term" value="F:metal ion binding"/>
    <property type="evidence" value="ECO:0007669"/>
    <property type="project" value="UniProtKB-KW"/>
</dbReference>
<evidence type="ECO:0000313" key="5">
    <source>
        <dbReference type="Proteomes" id="UP000023152"/>
    </source>
</evidence>
<dbReference type="InterPro" id="IPR052433">
    <property type="entry name" value="X-Pro_dipept-like"/>
</dbReference>
<protein>
    <submittedName>
        <fullName evidence="4">Xaa-Pro aminopeptidase I</fullName>
    </submittedName>
</protein>
<dbReference type="InterPro" id="IPR036005">
    <property type="entry name" value="Creatinase/aminopeptidase-like"/>
</dbReference>
<evidence type="ECO:0000256" key="2">
    <source>
        <dbReference type="ARBA" id="ARBA00022723"/>
    </source>
</evidence>
<keyword evidence="4" id="KW-0031">Aminopeptidase</keyword>
<keyword evidence="2" id="KW-0479">Metal-binding</keyword>
<keyword evidence="4" id="KW-0645">Protease</keyword>
<reference evidence="4 5" key="1">
    <citation type="journal article" date="2013" name="Curr. Biol.">
        <title>The Genome of the Foraminiferan Reticulomyxa filosa.</title>
        <authorList>
            <person name="Glockner G."/>
            <person name="Hulsmann N."/>
            <person name="Schleicher M."/>
            <person name="Noegel A.A."/>
            <person name="Eichinger L."/>
            <person name="Gallinger C."/>
            <person name="Pawlowski J."/>
            <person name="Sierra R."/>
            <person name="Euteneuer U."/>
            <person name="Pillet L."/>
            <person name="Moustafa A."/>
            <person name="Platzer M."/>
            <person name="Groth M."/>
            <person name="Szafranski K."/>
            <person name="Schliwa M."/>
        </authorList>
    </citation>
    <scope>NUCLEOTIDE SEQUENCE [LARGE SCALE GENOMIC DNA]</scope>
</reference>
<keyword evidence="5" id="KW-1185">Reference proteome</keyword>
<keyword evidence="3" id="KW-0378">Hydrolase</keyword>
<evidence type="ECO:0000256" key="1">
    <source>
        <dbReference type="ARBA" id="ARBA00008766"/>
    </source>
</evidence>
<evidence type="ECO:0000313" key="4">
    <source>
        <dbReference type="EMBL" id="ETO34260.1"/>
    </source>
</evidence>
<proteinExistence type="inferred from homology"/>